<organism evidence="1 2">
    <name type="scientific">Paenibacillus pini JCM 16418</name>
    <dbReference type="NCBI Taxonomy" id="1236976"/>
    <lineage>
        <taxon>Bacteria</taxon>
        <taxon>Bacillati</taxon>
        <taxon>Bacillota</taxon>
        <taxon>Bacilli</taxon>
        <taxon>Bacillales</taxon>
        <taxon>Paenibacillaceae</taxon>
        <taxon>Paenibacillus</taxon>
    </lineage>
</organism>
<name>W7Z8P4_9BACL</name>
<reference evidence="1 2" key="1">
    <citation type="journal article" date="2014" name="Genome Announc.">
        <title>Draft Genome Sequence of Paenibacillus pini JCM 16418T, Isolated from the Rhizosphere of Pine Tree.</title>
        <authorList>
            <person name="Yuki M."/>
            <person name="Oshima K."/>
            <person name="Suda W."/>
            <person name="Oshida Y."/>
            <person name="Kitamura K."/>
            <person name="Iida Y."/>
            <person name="Hattori M."/>
            <person name="Ohkuma M."/>
        </authorList>
    </citation>
    <scope>NUCLEOTIDE SEQUENCE [LARGE SCALE GENOMIC DNA]</scope>
    <source>
        <strain evidence="1 2">JCM 16418</strain>
    </source>
</reference>
<accession>W7Z8P4</accession>
<protein>
    <submittedName>
        <fullName evidence="1">Uncharacterized protein</fullName>
    </submittedName>
</protein>
<dbReference type="AlphaFoldDB" id="W7Z8P4"/>
<proteinExistence type="predicted"/>
<sequence>MGLGKEYITNLDNYIKSNIKNITCKEISELYFDFVESIHMFGLSNFNVTGLTEYLFYRSFIHINKSIIDRDDLIIQRKVEGTKRQPDLVIYREKEPILSIEVKSNYANIDEDYGRHHEVVILYPNIVTCTVAFCVNNKNNKQKIMNYSSTSDFYNCMILNDSNERLVDAMKKVNLVLF</sequence>
<gene>
    <name evidence="1" type="ORF">JCM16418_5031</name>
</gene>
<dbReference type="STRING" id="1236976.JCM16418_5031"/>
<dbReference type="Proteomes" id="UP000019364">
    <property type="component" value="Unassembled WGS sequence"/>
</dbReference>
<keyword evidence="2" id="KW-1185">Reference proteome</keyword>
<dbReference type="RefSeq" id="WP_148298897.1">
    <property type="nucleotide sequence ID" value="NZ_BAVZ01000038.1"/>
</dbReference>
<dbReference type="EMBL" id="BAVZ01000038">
    <property type="protein sequence ID" value="GAF10809.1"/>
    <property type="molecule type" value="Genomic_DNA"/>
</dbReference>
<comment type="caution">
    <text evidence="1">The sequence shown here is derived from an EMBL/GenBank/DDBJ whole genome shotgun (WGS) entry which is preliminary data.</text>
</comment>
<evidence type="ECO:0000313" key="2">
    <source>
        <dbReference type="Proteomes" id="UP000019364"/>
    </source>
</evidence>
<evidence type="ECO:0000313" key="1">
    <source>
        <dbReference type="EMBL" id="GAF10809.1"/>
    </source>
</evidence>
<dbReference type="OrthoDB" id="2940725at2"/>